<gene>
    <name evidence="5" type="ORF">DCF25_13260</name>
</gene>
<keyword evidence="1" id="KW-0949">S-adenosyl-L-methionine</keyword>
<dbReference type="InterPro" id="IPR046469">
    <property type="entry name" value="SAM_HAT_N"/>
</dbReference>
<dbReference type="Gene3D" id="3.40.50.10790">
    <property type="entry name" value="S-adenosyl-l-methionine hydroxide adenosyltransferase, N-terminal"/>
    <property type="match status" value="1"/>
</dbReference>
<proteinExistence type="inferred from homology"/>
<organism evidence="5 6">
    <name type="scientific">Leptolyngbya foveolarum</name>
    <dbReference type="NCBI Taxonomy" id="47253"/>
    <lineage>
        <taxon>Bacteria</taxon>
        <taxon>Bacillati</taxon>
        <taxon>Cyanobacteriota</taxon>
        <taxon>Cyanophyceae</taxon>
        <taxon>Leptolyngbyales</taxon>
        <taxon>Leptolyngbyaceae</taxon>
        <taxon>Leptolyngbya group</taxon>
        <taxon>Leptolyngbya</taxon>
    </lineage>
</organism>
<dbReference type="InterPro" id="IPR046470">
    <property type="entry name" value="SAM_HAT_C"/>
</dbReference>
<evidence type="ECO:0000313" key="5">
    <source>
        <dbReference type="EMBL" id="PZO15717.1"/>
    </source>
</evidence>
<dbReference type="SUPFAM" id="SSF101852">
    <property type="entry name" value="Bacterial fluorinating enzyme, C-terminal domain"/>
    <property type="match status" value="1"/>
</dbReference>
<dbReference type="Gene3D" id="2.40.30.90">
    <property type="entry name" value="Bacterial fluorinating enzyme like"/>
    <property type="match status" value="1"/>
</dbReference>
<dbReference type="Proteomes" id="UP000249354">
    <property type="component" value="Unassembled WGS sequence"/>
</dbReference>
<dbReference type="PANTHER" id="PTHR35092">
    <property type="entry name" value="CHLORINASE MJ1651"/>
    <property type="match status" value="1"/>
</dbReference>
<feature type="domain" description="S-adenosyl-l-methionine hydroxide adenosyltransferase N-terminal" evidence="3">
    <location>
        <begin position="2"/>
        <end position="148"/>
    </location>
</feature>
<protein>
    <recommendedName>
        <fullName evidence="7">SAM-dependent chlorinase/fluorinase</fullName>
    </recommendedName>
</protein>
<evidence type="ECO:0000259" key="3">
    <source>
        <dbReference type="Pfam" id="PF01887"/>
    </source>
</evidence>
<dbReference type="InterPro" id="IPR023228">
    <property type="entry name" value="SAM_OH_AdoTrfase_N_sf"/>
</dbReference>
<evidence type="ECO:0000259" key="4">
    <source>
        <dbReference type="Pfam" id="PF20257"/>
    </source>
</evidence>
<dbReference type="InterPro" id="IPR023227">
    <property type="entry name" value="SAM_OH_AdoTrfase_C_sf"/>
</dbReference>
<evidence type="ECO:0000256" key="1">
    <source>
        <dbReference type="ARBA" id="ARBA00022691"/>
    </source>
</evidence>
<dbReference type="EMBL" id="QBMC01000089">
    <property type="protein sequence ID" value="PZO15717.1"/>
    <property type="molecule type" value="Genomic_DNA"/>
</dbReference>
<dbReference type="Pfam" id="PF01887">
    <property type="entry name" value="SAM_HAT_N"/>
    <property type="match status" value="1"/>
</dbReference>
<dbReference type="AlphaFoldDB" id="A0A2W4U8Y3"/>
<feature type="domain" description="S-adenosyl-l-methionine hydroxide adenosyltransferase C-terminal" evidence="4">
    <location>
        <begin position="176"/>
        <end position="256"/>
    </location>
</feature>
<reference evidence="5 6" key="2">
    <citation type="submission" date="2018-06" db="EMBL/GenBank/DDBJ databases">
        <title>Metagenomic assembly of (sub)arctic Cyanobacteria and their associated microbiome from non-axenic cultures.</title>
        <authorList>
            <person name="Baurain D."/>
        </authorList>
    </citation>
    <scope>NUCLEOTIDE SEQUENCE [LARGE SCALE GENOMIC DNA]</scope>
    <source>
        <strain evidence="5">ULC129bin1</strain>
    </source>
</reference>
<reference evidence="6" key="1">
    <citation type="submission" date="2018-04" db="EMBL/GenBank/DDBJ databases">
        <authorList>
            <person name="Cornet L."/>
        </authorList>
    </citation>
    <scope>NUCLEOTIDE SEQUENCE [LARGE SCALE GENOMIC DNA]</scope>
</reference>
<comment type="similarity">
    <text evidence="2">Belongs to the SAM hydrolase / SAM-dependent halogenase family.</text>
</comment>
<dbReference type="PANTHER" id="PTHR35092:SF1">
    <property type="entry name" value="CHLORINASE MJ1651"/>
    <property type="match status" value="1"/>
</dbReference>
<dbReference type="Pfam" id="PF20257">
    <property type="entry name" value="SAM_HAT_C"/>
    <property type="match status" value="1"/>
</dbReference>
<dbReference type="SUPFAM" id="SSF102522">
    <property type="entry name" value="Bacterial fluorinating enzyme, N-terminal domain"/>
    <property type="match status" value="1"/>
</dbReference>
<name>A0A2W4U8Y3_9CYAN</name>
<evidence type="ECO:0000256" key="2">
    <source>
        <dbReference type="ARBA" id="ARBA00024035"/>
    </source>
</evidence>
<comment type="caution">
    <text evidence="5">The sequence shown here is derived from an EMBL/GenBank/DDBJ whole genome shotgun (WGS) entry which is preliminary data.</text>
</comment>
<accession>A0A2W4U8Y3</accession>
<evidence type="ECO:0008006" key="7">
    <source>
        <dbReference type="Google" id="ProtNLM"/>
    </source>
</evidence>
<dbReference type="PIRSF" id="PIRSF006779">
    <property type="entry name" value="UCP006779"/>
    <property type="match status" value="1"/>
</dbReference>
<evidence type="ECO:0000313" key="6">
    <source>
        <dbReference type="Proteomes" id="UP000249354"/>
    </source>
</evidence>
<dbReference type="InterPro" id="IPR002747">
    <property type="entry name" value="SAM_OH_AdoTrfase"/>
</dbReference>
<sequence length="264" mass="27816">MITILTDFGYQDAYVAVMKGVIASIAPDVKLCDLTHCIPPQNILAARFNLMLAYPYFPSGTVHLAVVDPGVGSARRGVAIQVASGFLVGPDNGLFSGVLEREVAISAVALTNPVYWRTDKTSCTFHGRDIFAPVAAHLASGVSMDALGDRLNPHTLVQPQLPPVTQLRSNPVAYAGSLQYIDSFGNLISNIPGDRVPGTAWRVVVEGAGAPLYVQGQKTYSDVSASELVALVGSHGWVEIACNSGSAAQRLQATMGLAIVLEAL</sequence>